<reference evidence="2" key="1">
    <citation type="journal article" date="2012" name="PLoS Genet.">
        <title>Comparative analysis of the genomes of two field isolates of the rice blast fungus Magnaporthe oryzae.</title>
        <authorList>
            <person name="Xue M."/>
            <person name="Yang J."/>
            <person name="Li Z."/>
            <person name="Hu S."/>
            <person name="Yao N."/>
            <person name="Dean R.A."/>
            <person name="Zhao W."/>
            <person name="Shen M."/>
            <person name="Zhang H."/>
            <person name="Li C."/>
            <person name="Liu L."/>
            <person name="Cao L."/>
            <person name="Xu X."/>
            <person name="Xing Y."/>
            <person name="Hsiang T."/>
            <person name="Zhang Z."/>
            <person name="Xu J.R."/>
            <person name="Peng Y.L."/>
        </authorList>
    </citation>
    <scope>NUCLEOTIDE SEQUENCE [LARGE SCALE GENOMIC DNA]</scope>
    <source>
        <strain evidence="2">P131</strain>
    </source>
</reference>
<dbReference type="PANTHER" id="PTHR35910:SF1">
    <property type="entry name" value="2EXR DOMAIN-CONTAINING PROTEIN"/>
    <property type="match status" value="1"/>
</dbReference>
<dbReference type="AlphaFoldDB" id="L7IWP4"/>
<gene>
    <name evidence="2" type="ORF">OOW_P131scaffold01322g24</name>
</gene>
<sequence length="467" mass="52707">MAETDENGSLDWKILSATTTPRKFAASSGHRFSPLTIPQEGLLKSQSTYGFHEIHEILAKIMLNFSEHGGPVLDEHREDGSEARDNFPDLHIPVCDFWTEPSCSPPYRENWMAIRSLGNTSEEVAPTFCKRGRAGSQISKVATSSSDRMIRWAAARMENRNSTDSLSLEPELERLRELNKELERLRLALIFPEDANAEAKAEPAVPSTATPMGTARDNEPTFHLFAKLPAELRVKIWQQSLEPRVVELHTRRGHYADDFRHGGHLKWHSQCTNPAALSVCVESREVALERYTVALPLAVPPRRHETPQDSFRIPQAWIPGDSVDSHRHVLYLDPARDTVALLGGLDLKLLKELLDGIRHEDPRGLKRLGMSASCFVHRGGVSCLAMYAMTVFRHLHELVLFMYSENMPPEDWPGGRCNLEDCSDKDFFRAWEMGAGNQLKGADNRLVILQLPFALVSDPYTSQETYY</sequence>
<evidence type="ECO:0000313" key="2">
    <source>
        <dbReference type="EMBL" id="ELQ59979.1"/>
    </source>
</evidence>
<evidence type="ECO:0000259" key="1">
    <source>
        <dbReference type="Pfam" id="PF20150"/>
    </source>
</evidence>
<dbReference type="InterPro" id="IPR045518">
    <property type="entry name" value="2EXR"/>
</dbReference>
<dbReference type="PANTHER" id="PTHR35910">
    <property type="entry name" value="2EXR DOMAIN-CONTAINING PROTEIN"/>
    <property type="match status" value="1"/>
</dbReference>
<dbReference type="EMBL" id="JH794630">
    <property type="protein sequence ID" value="ELQ59979.1"/>
    <property type="molecule type" value="Genomic_DNA"/>
</dbReference>
<name>L7IWP4_PYRO1</name>
<organism>
    <name type="scientific">Pyricularia oryzae (strain P131)</name>
    <name type="common">Rice blast fungus</name>
    <name type="synonym">Magnaporthe oryzae</name>
    <dbReference type="NCBI Taxonomy" id="1143193"/>
    <lineage>
        <taxon>Eukaryota</taxon>
        <taxon>Fungi</taxon>
        <taxon>Dikarya</taxon>
        <taxon>Ascomycota</taxon>
        <taxon>Pezizomycotina</taxon>
        <taxon>Sordariomycetes</taxon>
        <taxon>Sordariomycetidae</taxon>
        <taxon>Magnaporthales</taxon>
        <taxon>Pyriculariaceae</taxon>
        <taxon>Pyricularia</taxon>
    </lineage>
</organism>
<protein>
    <recommendedName>
        <fullName evidence="1">2EXR domain-containing protein</fullName>
    </recommendedName>
</protein>
<accession>L7IWP4</accession>
<dbReference type="Pfam" id="PF20150">
    <property type="entry name" value="2EXR"/>
    <property type="match status" value="1"/>
</dbReference>
<feature type="domain" description="2EXR" evidence="1">
    <location>
        <begin position="222"/>
        <end position="339"/>
    </location>
</feature>
<proteinExistence type="predicted"/>